<feature type="domain" description="Co-chaperone DjlA N-terminal" evidence="1">
    <location>
        <begin position="31"/>
        <end position="139"/>
    </location>
</feature>
<dbReference type="RefSeq" id="WP_043920375.1">
    <property type="nucleotide sequence ID" value="NZ_JYFE01000068.1"/>
</dbReference>
<dbReference type="SUPFAM" id="SSF158682">
    <property type="entry name" value="TerB-like"/>
    <property type="match status" value="1"/>
</dbReference>
<keyword evidence="3" id="KW-1185">Reference proteome</keyword>
<accession>A0A0D1CIY1</accession>
<evidence type="ECO:0000259" key="1">
    <source>
        <dbReference type="Pfam" id="PF05099"/>
    </source>
</evidence>
<dbReference type="STRING" id="935700.jaqu_36190"/>
<comment type="caution">
    <text evidence="2">The sequence shown here is derived from an EMBL/GenBank/DDBJ whole genome shotgun (WGS) entry which is preliminary data.</text>
</comment>
<dbReference type="AlphaFoldDB" id="A0A0D1CIY1"/>
<name>A0A0D1CIY1_9RHOB</name>
<reference evidence="2 3" key="1">
    <citation type="submission" date="2015-02" db="EMBL/GenBank/DDBJ databases">
        <title>Genome Sequence of Jannaschia aquimarina DSM28248, a member of the Roseobacter clade.</title>
        <authorList>
            <person name="Voget S."/>
            <person name="Daniel R."/>
        </authorList>
    </citation>
    <scope>NUCLEOTIDE SEQUENCE [LARGE SCALE GENOMIC DNA]</scope>
    <source>
        <strain evidence="2 3">GSW-M26</strain>
    </source>
</reference>
<dbReference type="Proteomes" id="UP000032232">
    <property type="component" value="Unassembled WGS sequence"/>
</dbReference>
<evidence type="ECO:0000313" key="3">
    <source>
        <dbReference type="Proteomes" id="UP000032232"/>
    </source>
</evidence>
<dbReference type="InterPro" id="IPR029024">
    <property type="entry name" value="TerB-like"/>
</dbReference>
<dbReference type="PATRIC" id="fig|935700.4.peg.3731"/>
<dbReference type="Gene3D" id="1.10.3680.10">
    <property type="entry name" value="TerB-like"/>
    <property type="match status" value="1"/>
</dbReference>
<dbReference type="Pfam" id="PF05099">
    <property type="entry name" value="TerB"/>
    <property type="match status" value="1"/>
</dbReference>
<organism evidence="2 3">
    <name type="scientific">Jannaschia aquimarina</name>
    <dbReference type="NCBI Taxonomy" id="935700"/>
    <lineage>
        <taxon>Bacteria</taxon>
        <taxon>Pseudomonadati</taxon>
        <taxon>Pseudomonadota</taxon>
        <taxon>Alphaproteobacteria</taxon>
        <taxon>Rhodobacterales</taxon>
        <taxon>Roseobacteraceae</taxon>
        <taxon>Jannaschia</taxon>
    </lineage>
</organism>
<sequence length="149" mass="15738">MGKDSSIDTNDATAVLGADRERACALLGPALLAMAADGATRESERRKLGNLLTANPLFLRIGPDATQDCVARASAEIAAGGAERVLDRLTNQPPDLRETAIAMALFVAAADGTFCDQEHEVLASLAIRLDVSPERYNAIADVITVLYRA</sequence>
<protein>
    <submittedName>
        <fullName evidence="2">Tellurite resistance protein TerB</fullName>
    </submittedName>
</protein>
<dbReference type="CDD" id="cd07176">
    <property type="entry name" value="terB"/>
    <property type="match status" value="1"/>
</dbReference>
<evidence type="ECO:0000313" key="2">
    <source>
        <dbReference type="EMBL" id="KIT14677.1"/>
    </source>
</evidence>
<dbReference type="EMBL" id="JYFE01000068">
    <property type="protein sequence ID" value="KIT14677.1"/>
    <property type="molecule type" value="Genomic_DNA"/>
</dbReference>
<gene>
    <name evidence="2" type="ORF">jaqu_36190</name>
</gene>
<dbReference type="InterPro" id="IPR007791">
    <property type="entry name" value="DjlA_N"/>
</dbReference>
<proteinExistence type="predicted"/>